<dbReference type="HOGENOM" id="CLU_3410683_0_0_1"/>
<name>A0A099NRX3_PICKU</name>
<reference evidence="2" key="1">
    <citation type="journal article" date="2014" name="Microb. Cell Fact.">
        <title>Exploiting Issatchenkia orientalis SD108 for succinic acid production.</title>
        <authorList>
            <person name="Xiao H."/>
            <person name="Shao Z."/>
            <person name="Jiang Y."/>
            <person name="Dole S."/>
            <person name="Zhao H."/>
        </authorList>
    </citation>
    <scope>NUCLEOTIDE SEQUENCE [LARGE SCALE GENOMIC DNA]</scope>
    <source>
        <strain evidence="2">SD108</strain>
    </source>
</reference>
<proteinExistence type="predicted"/>
<gene>
    <name evidence="1" type="ORF">JL09_g5540</name>
</gene>
<dbReference type="AlphaFoldDB" id="A0A099NRX3"/>
<comment type="caution">
    <text evidence="1">The sequence shown here is derived from an EMBL/GenBank/DDBJ whole genome shotgun (WGS) entry which is preliminary data.</text>
</comment>
<dbReference type="EMBL" id="JQFK01000764">
    <property type="protein sequence ID" value="KGK35310.1"/>
    <property type="molecule type" value="Genomic_DNA"/>
</dbReference>
<evidence type="ECO:0000313" key="2">
    <source>
        <dbReference type="Proteomes" id="UP000029867"/>
    </source>
</evidence>
<organism evidence="1 2">
    <name type="scientific">Pichia kudriavzevii</name>
    <name type="common">Yeast</name>
    <name type="synonym">Issatchenkia orientalis</name>
    <dbReference type="NCBI Taxonomy" id="4909"/>
    <lineage>
        <taxon>Eukaryota</taxon>
        <taxon>Fungi</taxon>
        <taxon>Dikarya</taxon>
        <taxon>Ascomycota</taxon>
        <taxon>Saccharomycotina</taxon>
        <taxon>Pichiomycetes</taxon>
        <taxon>Pichiales</taxon>
        <taxon>Pichiaceae</taxon>
        <taxon>Pichia</taxon>
    </lineage>
</organism>
<evidence type="ECO:0000313" key="1">
    <source>
        <dbReference type="EMBL" id="KGK35310.1"/>
    </source>
</evidence>
<protein>
    <submittedName>
        <fullName evidence="1">Uncharacterized protein</fullName>
    </submittedName>
</protein>
<accession>A0A099NRX3</accession>
<dbReference type="Proteomes" id="UP000029867">
    <property type="component" value="Unassembled WGS sequence"/>
</dbReference>
<sequence length="29" mass="3526">MDKAMITFLIKDLTKVEEDCRRLNRSSRR</sequence>